<dbReference type="Proteomes" id="UP000095287">
    <property type="component" value="Unplaced"/>
</dbReference>
<evidence type="ECO:0000313" key="6">
    <source>
        <dbReference type="Proteomes" id="UP000095287"/>
    </source>
</evidence>
<protein>
    <submittedName>
        <fullName evidence="7">Mitochondrial import inner membrane translocase subunit tim23</fullName>
    </submittedName>
</protein>
<dbReference type="GO" id="GO:0005744">
    <property type="term" value="C:TIM23 mitochondrial import inner membrane translocase complex"/>
    <property type="evidence" value="ECO:0007669"/>
    <property type="project" value="TreeGrafter"/>
</dbReference>
<keyword evidence="4" id="KW-0472">Membrane</keyword>
<dbReference type="Pfam" id="PF02466">
    <property type="entry name" value="Tim17"/>
    <property type="match status" value="1"/>
</dbReference>
<dbReference type="AlphaFoldDB" id="A0A1I7YPF7"/>
<dbReference type="GO" id="GO:0008320">
    <property type="term" value="F:protein transmembrane transporter activity"/>
    <property type="evidence" value="ECO:0007669"/>
    <property type="project" value="TreeGrafter"/>
</dbReference>
<reference evidence="7" key="1">
    <citation type="submission" date="2016-11" db="UniProtKB">
        <authorList>
            <consortium name="WormBaseParasite"/>
        </authorList>
    </citation>
    <scope>IDENTIFICATION</scope>
</reference>
<evidence type="ECO:0000256" key="2">
    <source>
        <dbReference type="ARBA" id="ARBA00022692"/>
    </source>
</evidence>
<keyword evidence="3" id="KW-1133">Transmembrane helix</keyword>
<proteinExistence type="predicted"/>
<keyword evidence="2" id="KW-0812">Transmembrane</keyword>
<evidence type="ECO:0000313" key="7">
    <source>
        <dbReference type="WBParaSite" id="L893_g18369.t1"/>
    </source>
</evidence>
<accession>A0A1I7YPF7</accession>
<dbReference type="InterPro" id="IPR045238">
    <property type="entry name" value="Tim23-like"/>
</dbReference>
<evidence type="ECO:0000256" key="1">
    <source>
        <dbReference type="ARBA" id="ARBA00004141"/>
    </source>
</evidence>
<keyword evidence="6" id="KW-1185">Reference proteome</keyword>
<feature type="region of interest" description="Disordered" evidence="5">
    <location>
        <begin position="1"/>
        <end position="35"/>
    </location>
</feature>
<evidence type="ECO:0000256" key="4">
    <source>
        <dbReference type="ARBA" id="ARBA00023136"/>
    </source>
</evidence>
<evidence type="ECO:0000256" key="3">
    <source>
        <dbReference type="ARBA" id="ARBA00022989"/>
    </source>
</evidence>
<comment type="subcellular location">
    <subcellularLocation>
        <location evidence="1">Membrane</location>
        <topology evidence="1">Multi-pass membrane protein</topology>
    </subcellularLocation>
</comment>
<evidence type="ECO:0000256" key="5">
    <source>
        <dbReference type="SAM" id="MobiDB-lite"/>
    </source>
</evidence>
<name>A0A1I7YPF7_9BILA</name>
<dbReference type="PANTHER" id="PTHR15371">
    <property type="entry name" value="TIM23"/>
    <property type="match status" value="1"/>
</dbReference>
<sequence length="230" mass="24078">MNFFGSSPAPSSSDDSFSSSSFDSGSSFDSSMDSGASSQVPAAPVLSLDQLKHANMPIGMSMSPYLQIDPSVFRTAQPQYVTPDGGEHGRTGMFEFVLGHIGCAVGAGFFTGCTRGFLSELTNPETRQLGGKPWMTRMVNATMKHGSSYAQISGSAVVLFSIFQIGLKQLRADDDLNSLAAGAITGAIYRSPYGARASAVGAAAGTLLATAWVVGHPDSRQRVSQMMGLQ</sequence>
<dbReference type="GO" id="GO:0030150">
    <property type="term" value="P:protein import into mitochondrial matrix"/>
    <property type="evidence" value="ECO:0007669"/>
    <property type="project" value="TreeGrafter"/>
</dbReference>
<dbReference type="WBParaSite" id="L893_g18369.t1">
    <property type="protein sequence ID" value="L893_g18369.t1"/>
    <property type="gene ID" value="L893_g18369"/>
</dbReference>
<dbReference type="PANTHER" id="PTHR15371:SF0">
    <property type="entry name" value="SD19278P"/>
    <property type="match status" value="1"/>
</dbReference>
<organism evidence="6 7">
    <name type="scientific">Steinernema glaseri</name>
    <dbReference type="NCBI Taxonomy" id="37863"/>
    <lineage>
        <taxon>Eukaryota</taxon>
        <taxon>Metazoa</taxon>
        <taxon>Ecdysozoa</taxon>
        <taxon>Nematoda</taxon>
        <taxon>Chromadorea</taxon>
        <taxon>Rhabditida</taxon>
        <taxon>Tylenchina</taxon>
        <taxon>Panagrolaimomorpha</taxon>
        <taxon>Strongyloidoidea</taxon>
        <taxon>Steinernematidae</taxon>
        <taxon>Steinernema</taxon>
    </lineage>
</organism>